<feature type="transmembrane region" description="Helical" evidence="12">
    <location>
        <begin position="89"/>
        <end position="107"/>
    </location>
</feature>
<comment type="subcellular location">
    <subcellularLocation>
        <location evidence="2">Membrane</location>
        <topology evidence="2">Multi-pass membrane protein</topology>
    </subcellularLocation>
</comment>
<feature type="transmembrane region" description="Helical" evidence="12">
    <location>
        <begin position="20"/>
        <end position="42"/>
    </location>
</feature>
<feature type="transmembrane region" description="Helical" evidence="12">
    <location>
        <begin position="48"/>
        <end position="77"/>
    </location>
</feature>
<name>A0A7X0SJK0_9BACL</name>
<dbReference type="GO" id="GO:0008237">
    <property type="term" value="F:metallopeptidase activity"/>
    <property type="evidence" value="ECO:0007669"/>
    <property type="project" value="UniProtKB-KW"/>
</dbReference>
<evidence type="ECO:0000256" key="6">
    <source>
        <dbReference type="ARBA" id="ARBA00022723"/>
    </source>
</evidence>
<evidence type="ECO:0000256" key="7">
    <source>
        <dbReference type="ARBA" id="ARBA00022801"/>
    </source>
</evidence>
<dbReference type="PANTHER" id="PTHR39188:SF3">
    <property type="entry name" value="STAGE IV SPORULATION PROTEIN FB"/>
    <property type="match status" value="1"/>
</dbReference>
<dbReference type="GO" id="GO:0006508">
    <property type="term" value="P:proteolysis"/>
    <property type="evidence" value="ECO:0007669"/>
    <property type="project" value="UniProtKB-KW"/>
</dbReference>
<dbReference type="PANTHER" id="PTHR39188">
    <property type="entry name" value="MEMBRANE-ASSOCIATED ZINC METALLOPROTEASE M50B"/>
    <property type="match status" value="1"/>
</dbReference>
<evidence type="ECO:0000256" key="5">
    <source>
        <dbReference type="ARBA" id="ARBA00022692"/>
    </source>
</evidence>
<evidence type="ECO:0000313" key="14">
    <source>
        <dbReference type="EMBL" id="MBB6731127.1"/>
    </source>
</evidence>
<keyword evidence="11 12" id="KW-0472">Membrane</keyword>
<comment type="similarity">
    <text evidence="3">Belongs to the peptidase M50B family.</text>
</comment>
<evidence type="ECO:0000256" key="1">
    <source>
        <dbReference type="ARBA" id="ARBA00001947"/>
    </source>
</evidence>
<feature type="transmembrane region" description="Helical" evidence="12">
    <location>
        <begin position="119"/>
        <end position="142"/>
    </location>
</feature>
<keyword evidence="8" id="KW-0862">Zinc</keyword>
<evidence type="ECO:0000256" key="11">
    <source>
        <dbReference type="ARBA" id="ARBA00023136"/>
    </source>
</evidence>
<keyword evidence="6" id="KW-0479">Metal-binding</keyword>
<protein>
    <submittedName>
        <fullName evidence="14">Site-2 protease family protein</fullName>
    </submittedName>
</protein>
<evidence type="ECO:0000256" key="8">
    <source>
        <dbReference type="ARBA" id="ARBA00022833"/>
    </source>
</evidence>
<dbReference type="InterPro" id="IPR008915">
    <property type="entry name" value="Peptidase_M50"/>
</dbReference>
<accession>A0A7X0SJK0</accession>
<keyword evidence="4 14" id="KW-0645">Protease</keyword>
<evidence type="ECO:0000256" key="12">
    <source>
        <dbReference type="SAM" id="Phobius"/>
    </source>
</evidence>
<reference evidence="14 15" key="1">
    <citation type="submission" date="2020-08" db="EMBL/GenBank/DDBJ databases">
        <title>Cohnella phylogeny.</title>
        <authorList>
            <person name="Dunlap C."/>
        </authorList>
    </citation>
    <scope>NUCLEOTIDE SEQUENCE [LARGE SCALE GENOMIC DNA]</scope>
    <source>
        <strain evidence="14 15">CBP 2801</strain>
    </source>
</reference>
<evidence type="ECO:0000313" key="15">
    <source>
        <dbReference type="Proteomes" id="UP000564644"/>
    </source>
</evidence>
<dbReference type="RefSeq" id="WP_185128765.1">
    <property type="nucleotide sequence ID" value="NZ_JACJVO010000009.1"/>
</dbReference>
<evidence type="ECO:0000256" key="9">
    <source>
        <dbReference type="ARBA" id="ARBA00022989"/>
    </source>
</evidence>
<feature type="transmembrane region" description="Helical" evidence="12">
    <location>
        <begin position="149"/>
        <end position="168"/>
    </location>
</feature>
<comment type="cofactor">
    <cofactor evidence="1">
        <name>Zn(2+)</name>
        <dbReference type="ChEBI" id="CHEBI:29105"/>
    </cofactor>
</comment>
<keyword evidence="5 12" id="KW-0812">Transmembrane</keyword>
<dbReference type="EMBL" id="JACJVO010000009">
    <property type="protein sequence ID" value="MBB6731127.1"/>
    <property type="molecule type" value="Genomic_DNA"/>
</dbReference>
<dbReference type="GO" id="GO:0046872">
    <property type="term" value="F:metal ion binding"/>
    <property type="evidence" value="ECO:0007669"/>
    <property type="project" value="UniProtKB-KW"/>
</dbReference>
<comment type="caution">
    <text evidence="14">The sequence shown here is derived from an EMBL/GenBank/DDBJ whole genome shotgun (WGS) entry which is preliminary data.</text>
</comment>
<keyword evidence="15" id="KW-1185">Reference proteome</keyword>
<evidence type="ECO:0000256" key="3">
    <source>
        <dbReference type="ARBA" id="ARBA00007931"/>
    </source>
</evidence>
<keyword evidence="9 12" id="KW-1133">Transmembrane helix</keyword>
<dbReference type="Pfam" id="PF02163">
    <property type="entry name" value="Peptidase_M50"/>
    <property type="match status" value="1"/>
</dbReference>
<keyword evidence="7" id="KW-0378">Hydrolase</keyword>
<evidence type="ECO:0000256" key="2">
    <source>
        <dbReference type="ARBA" id="ARBA00004141"/>
    </source>
</evidence>
<proteinExistence type="inferred from homology"/>
<sequence length="358" mass="39658">MAPGERERETGRGKSKGKGAWAWGTGLLVLLSKGKGILLALLKFGKPLLSMALTVGAYALLFPWTFALGFVALLLVHEMGHVWVAKRKGLSVSAPIFIPFLGAMILLKRQPKDAVTEAAVALGGPALGSVAALLCLGIGIWTGGEVWHALAYVGAFVNLLNLLPLHPLDGGRIAVAVSRWLWVVGVIAVPLAIWFTGSFLFAILWIWFLWEMYQRFFGSRRAGRPHFAEGVYRVATDPLLPAWYLSGEAHRRELPFTAYCRMDGMHVVEFWWEPLSFRGQLEFVQPCTIRSVHIVQVGQPDSDGMAAVRVRAEGHTHEPQNYYEVPASTRWRFGLAYGGLAAGLAWMMWWVQHWGLSI</sequence>
<feature type="transmembrane region" description="Helical" evidence="12">
    <location>
        <begin position="333"/>
        <end position="351"/>
    </location>
</feature>
<feature type="transmembrane region" description="Helical" evidence="12">
    <location>
        <begin position="180"/>
        <end position="210"/>
    </location>
</feature>
<evidence type="ECO:0000256" key="10">
    <source>
        <dbReference type="ARBA" id="ARBA00023049"/>
    </source>
</evidence>
<keyword evidence="10" id="KW-0482">Metalloprotease</keyword>
<organism evidence="14 15">
    <name type="scientific">Cohnella zeiphila</name>
    <dbReference type="NCBI Taxonomy" id="2761120"/>
    <lineage>
        <taxon>Bacteria</taxon>
        <taxon>Bacillati</taxon>
        <taxon>Bacillota</taxon>
        <taxon>Bacilli</taxon>
        <taxon>Bacillales</taxon>
        <taxon>Paenibacillaceae</taxon>
        <taxon>Cohnella</taxon>
    </lineage>
</organism>
<dbReference type="CDD" id="cd06160">
    <property type="entry name" value="S2P-M50_like_2"/>
    <property type="match status" value="1"/>
</dbReference>
<evidence type="ECO:0000259" key="13">
    <source>
        <dbReference type="Pfam" id="PF02163"/>
    </source>
</evidence>
<dbReference type="GO" id="GO:0016020">
    <property type="term" value="C:membrane"/>
    <property type="evidence" value="ECO:0007669"/>
    <property type="project" value="UniProtKB-SubCell"/>
</dbReference>
<dbReference type="Proteomes" id="UP000564644">
    <property type="component" value="Unassembled WGS sequence"/>
</dbReference>
<gene>
    <name evidence="14" type="ORF">H7C18_09435</name>
</gene>
<feature type="domain" description="Peptidase M50" evidence="13">
    <location>
        <begin position="66"/>
        <end position="139"/>
    </location>
</feature>
<evidence type="ECO:0000256" key="4">
    <source>
        <dbReference type="ARBA" id="ARBA00022670"/>
    </source>
</evidence>
<dbReference type="AlphaFoldDB" id="A0A7X0SJK0"/>